<name>A0A506UG75_9HYPH</name>
<gene>
    <name evidence="3" type="ORF">FJU08_04010</name>
</gene>
<feature type="transmembrane region" description="Helical" evidence="2">
    <location>
        <begin position="165"/>
        <end position="185"/>
    </location>
</feature>
<comment type="caution">
    <text evidence="3">The sequence shown here is derived from an EMBL/GenBank/DDBJ whole genome shotgun (WGS) entry which is preliminary data.</text>
</comment>
<dbReference type="Proteomes" id="UP000318801">
    <property type="component" value="Unassembled WGS sequence"/>
</dbReference>
<feature type="region of interest" description="Disordered" evidence="1">
    <location>
        <begin position="1"/>
        <end position="25"/>
    </location>
</feature>
<keyword evidence="2" id="KW-0472">Membrane</keyword>
<proteinExistence type="predicted"/>
<accession>A0A506UG75</accession>
<evidence type="ECO:0000256" key="2">
    <source>
        <dbReference type="SAM" id="Phobius"/>
    </source>
</evidence>
<dbReference type="AlphaFoldDB" id="A0A506UG75"/>
<evidence type="ECO:0000313" key="3">
    <source>
        <dbReference type="EMBL" id="TPW32185.1"/>
    </source>
</evidence>
<evidence type="ECO:0000256" key="1">
    <source>
        <dbReference type="SAM" id="MobiDB-lite"/>
    </source>
</evidence>
<organism evidence="3 4">
    <name type="scientific">Martelella alba</name>
    <dbReference type="NCBI Taxonomy" id="2590451"/>
    <lineage>
        <taxon>Bacteria</taxon>
        <taxon>Pseudomonadati</taxon>
        <taxon>Pseudomonadota</taxon>
        <taxon>Alphaproteobacteria</taxon>
        <taxon>Hyphomicrobiales</taxon>
        <taxon>Aurantimonadaceae</taxon>
        <taxon>Martelella</taxon>
    </lineage>
</organism>
<keyword evidence="4" id="KW-1185">Reference proteome</keyword>
<reference evidence="3 4" key="1">
    <citation type="submission" date="2019-06" db="EMBL/GenBank/DDBJ databases">
        <authorList>
            <person name="Li M."/>
        </authorList>
    </citation>
    <scope>NUCLEOTIDE SEQUENCE [LARGE SCALE GENOMIC DNA]</scope>
    <source>
        <strain evidence="3 4">BGMRC2036</strain>
    </source>
</reference>
<keyword evidence="2" id="KW-1133">Transmembrane helix</keyword>
<dbReference type="RefSeq" id="WP_141147696.1">
    <property type="nucleotide sequence ID" value="NZ_VHLG01000002.1"/>
</dbReference>
<dbReference type="EMBL" id="VHLG01000002">
    <property type="protein sequence ID" value="TPW32185.1"/>
    <property type="molecule type" value="Genomic_DNA"/>
</dbReference>
<feature type="compositionally biased region" description="Polar residues" evidence="1">
    <location>
        <begin position="1"/>
        <end position="21"/>
    </location>
</feature>
<keyword evidence="2" id="KW-0812">Transmembrane</keyword>
<evidence type="ECO:0000313" key="4">
    <source>
        <dbReference type="Proteomes" id="UP000318801"/>
    </source>
</evidence>
<protein>
    <submittedName>
        <fullName evidence="3">Uncharacterized protein</fullName>
    </submittedName>
</protein>
<sequence>MTNNRTTVEQDPGQLSPTCPETRSEARKWRHIRHSHRSGAKAADPAISTEDPEALVAQLRTASFWRRKALLANTIMATPSAGRSSLLKAIAEDDLVQQNAGLRDTVLFAALEHAEGNDLTRIMALLSPDQRLAALAGRPLSPNAPCATESALSAPPRKWQSCWRLLRLPVFFLGLALVGCGLTYLRAH</sequence>